<reference evidence="2 3" key="1">
    <citation type="journal article" date="2019" name="Mol. Ecol. Resour.">
        <title>Chromosome-level genome assembly of Triplophysa tibetana, a fish adapted to the harsh high-altitude environment of the Tibetan Plateau.</title>
        <authorList>
            <person name="Yang X."/>
            <person name="Liu H."/>
            <person name="Ma Z."/>
            <person name="Zou Y."/>
            <person name="Zou M."/>
            <person name="Mao Y."/>
            <person name="Li X."/>
            <person name="Wang H."/>
            <person name="Chen T."/>
            <person name="Wang W."/>
            <person name="Yang R."/>
        </authorList>
    </citation>
    <scope>NUCLEOTIDE SEQUENCE [LARGE SCALE GENOMIC DNA]</scope>
    <source>
        <strain evidence="2">TTIB1903HZAU</strain>
        <tissue evidence="2">Muscle</tissue>
    </source>
</reference>
<feature type="region of interest" description="Disordered" evidence="1">
    <location>
        <begin position="77"/>
        <end position="97"/>
    </location>
</feature>
<dbReference type="Proteomes" id="UP000324632">
    <property type="component" value="Chromosome 10"/>
</dbReference>
<name>A0A5A9P2I2_9TELE</name>
<accession>A0A5A9P2I2</accession>
<gene>
    <name evidence="2" type="ORF">E1301_Tti015803</name>
</gene>
<protein>
    <submittedName>
        <fullName evidence="2">Uncharacterized protein</fullName>
    </submittedName>
</protein>
<evidence type="ECO:0000256" key="1">
    <source>
        <dbReference type="SAM" id="MobiDB-lite"/>
    </source>
</evidence>
<keyword evidence="3" id="KW-1185">Reference proteome</keyword>
<comment type="caution">
    <text evidence="2">The sequence shown here is derived from an EMBL/GenBank/DDBJ whole genome shotgun (WGS) entry which is preliminary data.</text>
</comment>
<sequence length="118" mass="13227">MGAMEGIDVREDQGGVKRRVEVFKDHQTSTAVSQHRDLAALCVSSPPRDDRLPSGHRTPILTTFSTQRAGHRCLDLPSERRGLETSRSPETKSERERKCQITGFLITSCSVFCREAKK</sequence>
<dbReference type="EMBL" id="SOYY01000010">
    <property type="protein sequence ID" value="KAA0716093.1"/>
    <property type="molecule type" value="Genomic_DNA"/>
</dbReference>
<evidence type="ECO:0000313" key="2">
    <source>
        <dbReference type="EMBL" id="KAA0716093.1"/>
    </source>
</evidence>
<proteinExistence type="predicted"/>
<organism evidence="2 3">
    <name type="scientific">Triplophysa tibetana</name>
    <dbReference type="NCBI Taxonomy" id="1572043"/>
    <lineage>
        <taxon>Eukaryota</taxon>
        <taxon>Metazoa</taxon>
        <taxon>Chordata</taxon>
        <taxon>Craniata</taxon>
        <taxon>Vertebrata</taxon>
        <taxon>Euteleostomi</taxon>
        <taxon>Actinopterygii</taxon>
        <taxon>Neopterygii</taxon>
        <taxon>Teleostei</taxon>
        <taxon>Ostariophysi</taxon>
        <taxon>Cypriniformes</taxon>
        <taxon>Nemacheilidae</taxon>
        <taxon>Triplophysa</taxon>
    </lineage>
</organism>
<dbReference type="AlphaFoldDB" id="A0A5A9P2I2"/>
<evidence type="ECO:0000313" key="3">
    <source>
        <dbReference type="Proteomes" id="UP000324632"/>
    </source>
</evidence>